<dbReference type="GO" id="GO:0048194">
    <property type="term" value="P:Golgi vesicle budding"/>
    <property type="evidence" value="ECO:0007669"/>
    <property type="project" value="TreeGrafter"/>
</dbReference>
<proteinExistence type="predicted"/>
<dbReference type="PANTHER" id="PTHR12704:SF2">
    <property type="entry name" value="GOLGI PHOSPHOPROTEIN 3 HOMOLOG SAURON"/>
    <property type="match status" value="1"/>
</dbReference>
<evidence type="ECO:0000313" key="6">
    <source>
        <dbReference type="Proteomes" id="UP000198771"/>
    </source>
</evidence>
<dbReference type="GO" id="GO:0006890">
    <property type="term" value="P:retrograde vesicle-mediated transport, Golgi to endoplasmic reticulum"/>
    <property type="evidence" value="ECO:0007669"/>
    <property type="project" value="TreeGrafter"/>
</dbReference>
<dbReference type="STRING" id="617002.SAMN05660653_00236"/>
<keyword evidence="2" id="KW-0333">Golgi apparatus</keyword>
<dbReference type="EMBL" id="FMXO01000001">
    <property type="protein sequence ID" value="SDB04767.1"/>
    <property type="molecule type" value="Genomic_DNA"/>
</dbReference>
<dbReference type="InterPro" id="IPR008628">
    <property type="entry name" value="GPP34-like"/>
</dbReference>
<dbReference type="GO" id="GO:0012505">
    <property type="term" value="C:endomembrane system"/>
    <property type="evidence" value="ECO:0007669"/>
    <property type="project" value="UniProtKB-ARBA"/>
</dbReference>
<dbReference type="AlphaFoldDB" id="A0A1G6A8K9"/>
<keyword evidence="3" id="KW-0446">Lipid-binding</keyword>
<evidence type="ECO:0000256" key="4">
    <source>
        <dbReference type="ARBA" id="ARBA00023136"/>
    </source>
</evidence>
<dbReference type="Proteomes" id="UP000198771">
    <property type="component" value="Unassembled WGS sequence"/>
</dbReference>
<protein>
    <submittedName>
        <fullName evidence="5">Golgi phosphoprotein 3 (GPP34)</fullName>
    </submittedName>
</protein>
<reference evidence="5 6" key="1">
    <citation type="submission" date="2016-10" db="EMBL/GenBank/DDBJ databases">
        <authorList>
            <person name="de Groot N.N."/>
        </authorList>
    </citation>
    <scope>NUCLEOTIDE SEQUENCE [LARGE SCALE GENOMIC DNA]</scope>
    <source>
        <strain evidence="5 6">ASO4-2</strain>
    </source>
</reference>
<organism evidence="5 6">
    <name type="scientific">Desulfonatronum thiosulfatophilum</name>
    <dbReference type="NCBI Taxonomy" id="617002"/>
    <lineage>
        <taxon>Bacteria</taxon>
        <taxon>Pseudomonadati</taxon>
        <taxon>Thermodesulfobacteriota</taxon>
        <taxon>Desulfovibrionia</taxon>
        <taxon>Desulfovibrionales</taxon>
        <taxon>Desulfonatronaceae</taxon>
        <taxon>Desulfonatronum</taxon>
    </lineage>
</organism>
<comment type="subcellular location">
    <subcellularLocation>
        <location evidence="1">Golgi apparatus membrane</location>
        <topology evidence="1">Peripheral membrane protein</topology>
        <orientation evidence="1">Cytoplasmic side</orientation>
    </subcellularLocation>
</comment>
<keyword evidence="4" id="KW-0472">Membrane</keyword>
<evidence type="ECO:0000256" key="1">
    <source>
        <dbReference type="ARBA" id="ARBA00004255"/>
    </source>
</evidence>
<dbReference type="GO" id="GO:0070273">
    <property type="term" value="F:phosphatidylinositol-4-phosphate binding"/>
    <property type="evidence" value="ECO:0007669"/>
    <property type="project" value="InterPro"/>
</dbReference>
<dbReference type="PANTHER" id="PTHR12704">
    <property type="entry name" value="TRANS-GOLGI PROTEIN GMX33"/>
    <property type="match status" value="1"/>
</dbReference>
<evidence type="ECO:0000256" key="2">
    <source>
        <dbReference type="ARBA" id="ARBA00023034"/>
    </source>
</evidence>
<name>A0A1G6A8K9_9BACT</name>
<sequence length="216" mass="24602">MLTFAEEILLLALDDQNGKIKPLPPQALRYALVGALLTELALLDRIDTDLDALKVINTEPTGDELLDLVLERLASSRTECGTTYWLTELAWHMRDLQDHVLQQLVNKSVLKIEDRKILWVFAVRRYPLMDDREVKEVKSRLRELIMSDNIPDPREAVLVSLVSACQLFDEIFTPEELNRLRPRIAELAKLDLIGREVSRSINEISLAVAASMPAMM</sequence>
<dbReference type="Gene3D" id="1.10.3630.10">
    <property type="entry name" value="yeast vps74-n-term truncation variant domain like"/>
    <property type="match status" value="1"/>
</dbReference>
<dbReference type="InterPro" id="IPR038261">
    <property type="entry name" value="GPP34-like_sf"/>
</dbReference>
<evidence type="ECO:0000256" key="3">
    <source>
        <dbReference type="ARBA" id="ARBA00023121"/>
    </source>
</evidence>
<evidence type="ECO:0000313" key="5">
    <source>
        <dbReference type="EMBL" id="SDB04767.1"/>
    </source>
</evidence>
<gene>
    <name evidence="5" type="ORF">SAMN05660653_00236</name>
</gene>
<accession>A0A1G6A8K9</accession>
<keyword evidence="6" id="KW-1185">Reference proteome</keyword>
<dbReference type="GO" id="GO:0007030">
    <property type="term" value="P:Golgi organization"/>
    <property type="evidence" value="ECO:0007669"/>
    <property type="project" value="TreeGrafter"/>
</dbReference>
<dbReference type="Pfam" id="PF05719">
    <property type="entry name" value="GPP34"/>
    <property type="match status" value="1"/>
</dbReference>
<dbReference type="GO" id="GO:0005829">
    <property type="term" value="C:cytosol"/>
    <property type="evidence" value="ECO:0007669"/>
    <property type="project" value="TreeGrafter"/>
</dbReference>
<dbReference type="GO" id="GO:0043001">
    <property type="term" value="P:Golgi to plasma membrane protein transport"/>
    <property type="evidence" value="ECO:0007669"/>
    <property type="project" value="TreeGrafter"/>
</dbReference>